<comment type="caution">
    <text evidence="8">The sequence shown here is derived from an EMBL/GenBank/DDBJ whole genome shotgun (WGS) entry which is preliminary data.</text>
</comment>
<evidence type="ECO:0000256" key="6">
    <source>
        <dbReference type="SAM" id="SignalP"/>
    </source>
</evidence>
<dbReference type="CDD" id="cd10917">
    <property type="entry name" value="CE4_NodB_like_6s_7s"/>
    <property type="match status" value="1"/>
</dbReference>
<feature type="chain" id="PRO_5039058637" evidence="6">
    <location>
        <begin position="20"/>
        <end position="265"/>
    </location>
</feature>
<name>A0A853DJE9_9MICO</name>
<feature type="region of interest" description="Disordered" evidence="5">
    <location>
        <begin position="27"/>
        <end position="48"/>
    </location>
</feature>
<evidence type="ECO:0000256" key="1">
    <source>
        <dbReference type="ARBA" id="ARBA00022723"/>
    </source>
</evidence>
<dbReference type="AlphaFoldDB" id="A0A853DJE9"/>
<dbReference type="EMBL" id="JACCFW010000001">
    <property type="protein sequence ID" value="NYJ74840.1"/>
    <property type="molecule type" value="Genomic_DNA"/>
</dbReference>
<sequence length="265" mass="28519">MERRSLLTALAAGVAAALAGCSSAKRSATTTAPHSSPNSTATKAPASTRVFHAPHGIVKAPVPRGTLYMLPGTGNNVALTVDDGTDPRVVAGYAKLAKDTGLRLTFFCNGVNPSWTESASALRPLLEEGQIFMANHTWSHPSLLSLSSAELTDQVRRNETFLKNTYGVLGRPFLRPPFGYRNARVDAQLADLGYPAVTMWYGSLADSTVLNPKRIVVHAEESLKAGHLVIGHANHDPVLKVYDQIVHIITSRHLQPVHLGDVYQV</sequence>
<organism evidence="8 9">
    <name type="scientific">Allobranchiibius huperziae</name>
    <dbReference type="NCBI Taxonomy" id="1874116"/>
    <lineage>
        <taxon>Bacteria</taxon>
        <taxon>Bacillati</taxon>
        <taxon>Actinomycetota</taxon>
        <taxon>Actinomycetes</taxon>
        <taxon>Micrococcales</taxon>
        <taxon>Dermacoccaceae</taxon>
        <taxon>Allobranchiibius</taxon>
    </lineage>
</organism>
<dbReference type="RefSeq" id="WP_179481050.1">
    <property type="nucleotide sequence ID" value="NZ_JACCFW010000001.1"/>
</dbReference>
<evidence type="ECO:0000256" key="3">
    <source>
        <dbReference type="ARBA" id="ARBA00022801"/>
    </source>
</evidence>
<dbReference type="Pfam" id="PF01522">
    <property type="entry name" value="Polysacc_deac_1"/>
    <property type="match status" value="1"/>
</dbReference>
<gene>
    <name evidence="8" type="ORF">HNR15_001803</name>
</gene>
<proteinExistence type="predicted"/>
<protein>
    <submittedName>
        <fullName evidence="8">Peptidoglycan/xylan/chitin deacetylase (PgdA/CDA1 family)</fullName>
    </submittedName>
</protein>
<reference evidence="8 9" key="1">
    <citation type="submission" date="2020-07" db="EMBL/GenBank/DDBJ databases">
        <title>Sequencing the genomes of 1000 actinobacteria strains.</title>
        <authorList>
            <person name="Klenk H.-P."/>
        </authorList>
    </citation>
    <scope>NUCLEOTIDE SEQUENCE [LARGE SCALE GENOMIC DNA]</scope>
    <source>
        <strain evidence="8 9">DSM 29531</strain>
    </source>
</reference>
<dbReference type="Gene3D" id="3.20.20.370">
    <property type="entry name" value="Glycoside hydrolase/deacetylase"/>
    <property type="match status" value="1"/>
</dbReference>
<keyword evidence="1" id="KW-0479">Metal-binding</keyword>
<keyword evidence="4" id="KW-0119">Carbohydrate metabolism</keyword>
<accession>A0A853DJE9</accession>
<dbReference type="InterPro" id="IPR011330">
    <property type="entry name" value="Glyco_hydro/deAcase_b/a-brl"/>
</dbReference>
<evidence type="ECO:0000256" key="2">
    <source>
        <dbReference type="ARBA" id="ARBA00022729"/>
    </source>
</evidence>
<keyword evidence="2 6" id="KW-0732">Signal</keyword>
<dbReference type="GO" id="GO:0005975">
    <property type="term" value="P:carbohydrate metabolic process"/>
    <property type="evidence" value="ECO:0007669"/>
    <property type="project" value="InterPro"/>
</dbReference>
<dbReference type="PANTHER" id="PTHR46471">
    <property type="entry name" value="CHITIN DEACETYLASE"/>
    <property type="match status" value="1"/>
</dbReference>
<dbReference type="SUPFAM" id="SSF88713">
    <property type="entry name" value="Glycoside hydrolase/deacetylase"/>
    <property type="match status" value="1"/>
</dbReference>
<dbReference type="GO" id="GO:0046872">
    <property type="term" value="F:metal ion binding"/>
    <property type="evidence" value="ECO:0007669"/>
    <property type="project" value="UniProtKB-KW"/>
</dbReference>
<dbReference type="PROSITE" id="PS51677">
    <property type="entry name" value="NODB"/>
    <property type="match status" value="1"/>
</dbReference>
<evidence type="ECO:0000256" key="4">
    <source>
        <dbReference type="ARBA" id="ARBA00023277"/>
    </source>
</evidence>
<evidence type="ECO:0000313" key="9">
    <source>
        <dbReference type="Proteomes" id="UP000571817"/>
    </source>
</evidence>
<feature type="compositionally biased region" description="Polar residues" evidence="5">
    <location>
        <begin position="27"/>
        <end position="42"/>
    </location>
</feature>
<dbReference type="GO" id="GO:0016810">
    <property type="term" value="F:hydrolase activity, acting on carbon-nitrogen (but not peptide) bonds"/>
    <property type="evidence" value="ECO:0007669"/>
    <property type="project" value="InterPro"/>
</dbReference>
<feature type="signal peptide" evidence="6">
    <location>
        <begin position="1"/>
        <end position="19"/>
    </location>
</feature>
<feature type="domain" description="NodB homology" evidence="7">
    <location>
        <begin position="75"/>
        <end position="265"/>
    </location>
</feature>
<evidence type="ECO:0000256" key="5">
    <source>
        <dbReference type="SAM" id="MobiDB-lite"/>
    </source>
</evidence>
<evidence type="ECO:0000313" key="8">
    <source>
        <dbReference type="EMBL" id="NYJ74840.1"/>
    </source>
</evidence>
<keyword evidence="9" id="KW-1185">Reference proteome</keyword>
<dbReference type="PANTHER" id="PTHR46471:SF6">
    <property type="entry name" value="GLYCOSYL HYDROLASE"/>
    <property type="match status" value="1"/>
</dbReference>
<dbReference type="InterPro" id="IPR002509">
    <property type="entry name" value="NODB_dom"/>
</dbReference>
<evidence type="ECO:0000259" key="7">
    <source>
        <dbReference type="PROSITE" id="PS51677"/>
    </source>
</evidence>
<keyword evidence="3" id="KW-0378">Hydrolase</keyword>
<dbReference type="Proteomes" id="UP000571817">
    <property type="component" value="Unassembled WGS sequence"/>
</dbReference>
<dbReference type="PROSITE" id="PS51257">
    <property type="entry name" value="PROKAR_LIPOPROTEIN"/>
    <property type="match status" value="1"/>
</dbReference>